<evidence type="ECO:0000313" key="1">
    <source>
        <dbReference type="EMBL" id="MFB9311528.1"/>
    </source>
</evidence>
<accession>A0ABV5K449</accession>
<comment type="caution">
    <text evidence="1">The sequence shown here is derived from an EMBL/GenBank/DDBJ whole genome shotgun (WGS) entry which is preliminary data.</text>
</comment>
<name>A0ABV5K449_9ACTN</name>
<reference evidence="1 2" key="1">
    <citation type="submission" date="2024-09" db="EMBL/GenBank/DDBJ databases">
        <authorList>
            <person name="Sun Q."/>
            <person name="Mori K."/>
        </authorList>
    </citation>
    <scope>NUCLEOTIDE SEQUENCE [LARGE SCALE GENOMIC DNA]</scope>
    <source>
        <strain evidence="1 2">JCM 9626</strain>
    </source>
</reference>
<gene>
    <name evidence="1" type="ORF">ACFFRI_00610</name>
</gene>
<protein>
    <submittedName>
        <fullName evidence="1">Uncharacterized protein</fullName>
    </submittedName>
</protein>
<evidence type="ECO:0000313" key="2">
    <source>
        <dbReference type="Proteomes" id="UP001589750"/>
    </source>
</evidence>
<organism evidence="1 2">
    <name type="scientific">Nocardioides plantarum</name>
    <dbReference type="NCBI Taxonomy" id="29299"/>
    <lineage>
        <taxon>Bacteria</taxon>
        <taxon>Bacillati</taxon>
        <taxon>Actinomycetota</taxon>
        <taxon>Actinomycetes</taxon>
        <taxon>Propionibacteriales</taxon>
        <taxon>Nocardioidaceae</taxon>
        <taxon>Nocardioides</taxon>
    </lineage>
</organism>
<dbReference type="EMBL" id="JBHMDG010000001">
    <property type="protein sequence ID" value="MFB9311528.1"/>
    <property type="molecule type" value="Genomic_DNA"/>
</dbReference>
<proteinExistence type="predicted"/>
<keyword evidence="2" id="KW-1185">Reference proteome</keyword>
<sequence>MASTLACIGLDVDSLETLNLHLAAMPSQVVGRIGGVESVRYSDESGSRVVVAVDGEGDTVDLVPSYDGRPGALLTEVGPLGPVVQADAVDETGEVLTRLAVDLEQRRHLTGIVTSQARASVVALGLEMGVHADAAAFATSDASILGTPEPGEDPTRFAAESFVSYGLFRGAEDPEPTAFLAGTVLAADTRTHGVTGQVFHVARVRTVGFEATVCLPGSEHPVAPEPGNVVAGACYLVVDIASLWTVEPPRRKKRRGR</sequence>
<dbReference type="RefSeq" id="WP_140008673.1">
    <property type="nucleotide sequence ID" value="NZ_JBHMDG010000001.1"/>
</dbReference>
<dbReference type="Proteomes" id="UP001589750">
    <property type="component" value="Unassembled WGS sequence"/>
</dbReference>